<dbReference type="AlphaFoldDB" id="A0A2P8CSN9"/>
<dbReference type="Gene3D" id="3.40.50.10740">
    <property type="entry name" value="Class I glutamine amidotransferase-like"/>
    <property type="match status" value="1"/>
</dbReference>
<dbReference type="InterPro" id="IPR040921">
    <property type="entry name" value="Peptidase_S66C"/>
</dbReference>
<dbReference type="Pfam" id="PF17676">
    <property type="entry name" value="Peptidase_S66C"/>
    <property type="match status" value="1"/>
</dbReference>
<evidence type="ECO:0000256" key="2">
    <source>
        <dbReference type="ARBA" id="ARBA00022801"/>
    </source>
</evidence>
<dbReference type="SUPFAM" id="SSF141986">
    <property type="entry name" value="LD-carboxypeptidase A C-terminal domain-like"/>
    <property type="match status" value="1"/>
</dbReference>
<protein>
    <submittedName>
        <fullName evidence="6">Muramoyltetrapeptide carboxypeptidase LdcA involved in peptidoglycan recycling</fullName>
    </submittedName>
</protein>
<keyword evidence="6" id="KW-0645">Protease</keyword>
<feature type="active site" description="Nucleophile" evidence="3">
    <location>
        <position position="115"/>
    </location>
</feature>
<dbReference type="InterPro" id="IPR003507">
    <property type="entry name" value="S66_fam"/>
</dbReference>
<feature type="domain" description="LD-carboxypeptidase C-terminal" evidence="5">
    <location>
        <begin position="210"/>
        <end position="329"/>
    </location>
</feature>
<dbReference type="PANTHER" id="PTHR30237:SF4">
    <property type="entry name" value="LD-CARBOXYPEPTIDASE C-TERMINAL DOMAIN-CONTAINING PROTEIN"/>
    <property type="match status" value="1"/>
</dbReference>
<dbReference type="RefSeq" id="WP_106525350.1">
    <property type="nucleotide sequence ID" value="NZ_PYGD01000016.1"/>
</dbReference>
<evidence type="ECO:0000313" key="7">
    <source>
        <dbReference type="Proteomes" id="UP000240572"/>
    </source>
</evidence>
<dbReference type="SUPFAM" id="SSF52317">
    <property type="entry name" value="Class I glutamine amidotransferase-like"/>
    <property type="match status" value="1"/>
</dbReference>
<dbReference type="GO" id="GO:0004180">
    <property type="term" value="F:carboxypeptidase activity"/>
    <property type="evidence" value="ECO:0007669"/>
    <property type="project" value="UniProtKB-KW"/>
</dbReference>
<feature type="domain" description="LD-carboxypeptidase N-terminal" evidence="4">
    <location>
        <begin position="15"/>
        <end position="134"/>
    </location>
</feature>
<feature type="active site" description="Charge relay system" evidence="3">
    <location>
        <position position="244"/>
    </location>
</feature>
<name>A0A2P8CSN9_9BACT</name>
<dbReference type="InterPro" id="IPR040449">
    <property type="entry name" value="Peptidase_S66_N"/>
</dbReference>
<dbReference type="InterPro" id="IPR029062">
    <property type="entry name" value="Class_I_gatase-like"/>
</dbReference>
<dbReference type="CDD" id="cd07062">
    <property type="entry name" value="Peptidase_S66_mccF_like"/>
    <property type="match status" value="1"/>
</dbReference>
<dbReference type="PANTHER" id="PTHR30237">
    <property type="entry name" value="MURAMOYLTETRAPEPTIDE CARBOXYPEPTIDASE"/>
    <property type="match status" value="1"/>
</dbReference>
<dbReference type="InterPro" id="IPR027461">
    <property type="entry name" value="Carboxypeptidase_A_C_sf"/>
</dbReference>
<comment type="similarity">
    <text evidence="1">Belongs to the peptidase S66 family.</text>
</comment>
<keyword evidence="7" id="KW-1185">Reference proteome</keyword>
<proteinExistence type="inferred from homology"/>
<accession>A0A2P8CSN9</accession>
<dbReference type="PIRSF" id="PIRSF028757">
    <property type="entry name" value="LD-carboxypeptidase"/>
    <property type="match status" value="1"/>
</dbReference>
<feature type="active site" description="Charge relay system" evidence="3">
    <location>
        <position position="314"/>
    </location>
</feature>
<dbReference type="Pfam" id="PF02016">
    <property type="entry name" value="Peptidase_S66"/>
    <property type="match status" value="1"/>
</dbReference>
<keyword evidence="6" id="KW-0121">Carboxypeptidase</keyword>
<gene>
    <name evidence="6" type="ORF">B0I18_1168</name>
</gene>
<organism evidence="6 7">
    <name type="scientific">Taibaiella chishuiensis</name>
    <dbReference type="NCBI Taxonomy" id="1434707"/>
    <lineage>
        <taxon>Bacteria</taxon>
        <taxon>Pseudomonadati</taxon>
        <taxon>Bacteroidota</taxon>
        <taxon>Chitinophagia</taxon>
        <taxon>Chitinophagales</taxon>
        <taxon>Chitinophagaceae</taxon>
        <taxon>Taibaiella</taxon>
    </lineage>
</organism>
<evidence type="ECO:0000259" key="5">
    <source>
        <dbReference type="Pfam" id="PF17676"/>
    </source>
</evidence>
<dbReference type="OrthoDB" id="9807329at2"/>
<evidence type="ECO:0000313" key="6">
    <source>
        <dbReference type="EMBL" id="PSK87978.1"/>
    </source>
</evidence>
<comment type="caution">
    <text evidence="6">The sequence shown here is derived from an EMBL/GenBank/DDBJ whole genome shotgun (WGS) entry which is preliminary data.</text>
</comment>
<evidence type="ECO:0000256" key="1">
    <source>
        <dbReference type="ARBA" id="ARBA00010233"/>
    </source>
</evidence>
<keyword evidence="2" id="KW-0378">Hydrolase</keyword>
<dbReference type="EMBL" id="PYGD01000016">
    <property type="protein sequence ID" value="PSK87978.1"/>
    <property type="molecule type" value="Genomic_DNA"/>
</dbReference>
<dbReference type="InterPro" id="IPR027478">
    <property type="entry name" value="LdcA_N"/>
</dbReference>
<dbReference type="Gene3D" id="3.50.30.60">
    <property type="entry name" value="LD-carboxypeptidase A C-terminal domain-like"/>
    <property type="match status" value="1"/>
</dbReference>
<sequence>MELITPQGLQPGDKIATVSLSWGAAGELPHRYATGKERLEKIFGLEVIATTHALEPADWIYNNPQARAADLMEAFADPTVKAIIANIGGEDSVRMLPYIDLGIIRNNPKIFLGFSDSTITHFICMKAGLGSFYGPALLTGFAENVAMHDYQVADIKRTLFSREVIGQVKANEAGWTSEFVDWFDPSLQHTQRKLEPATGWRFVSGSGVVQGRLIGGCMEVMEMLKGTEYWPELSVWEDSILFFETSEDKPWPGFVRYWIRNYASLGILQRAKGIILGRPYDNLYALEYETELLKVLNEEGLTDMPVITRMDFGHTAPVFTIPYGRLAEINCDQQSFSILEPGVR</sequence>
<evidence type="ECO:0000259" key="4">
    <source>
        <dbReference type="Pfam" id="PF02016"/>
    </source>
</evidence>
<evidence type="ECO:0000256" key="3">
    <source>
        <dbReference type="PIRSR" id="PIRSR028757-1"/>
    </source>
</evidence>
<dbReference type="Proteomes" id="UP000240572">
    <property type="component" value="Unassembled WGS sequence"/>
</dbReference>
<reference evidence="6 7" key="1">
    <citation type="submission" date="2018-03" db="EMBL/GenBank/DDBJ databases">
        <title>Genomic Encyclopedia of Type Strains, Phase III (KMG-III): the genomes of soil and plant-associated and newly described type strains.</title>
        <authorList>
            <person name="Whitman W."/>
        </authorList>
    </citation>
    <scope>NUCLEOTIDE SEQUENCE [LARGE SCALE GENOMIC DNA]</scope>
    <source>
        <strain evidence="6 7">CGMCC 1.12700</strain>
    </source>
</reference>